<dbReference type="EMBL" id="NGFP01000051">
    <property type="protein sequence ID" value="OUC96769.1"/>
    <property type="molecule type" value="Genomic_DNA"/>
</dbReference>
<gene>
    <name evidence="1" type="ORF">CA984_13700</name>
</gene>
<evidence type="ECO:0000313" key="1">
    <source>
        <dbReference type="EMBL" id="OUC96769.1"/>
    </source>
</evidence>
<reference evidence="1 2" key="1">
    <citation type="submission" date="2017-05" db="EMBL/GenBank/DDBJ databases">
        <title>Biotechnological potential of actinobacteria isolated from South African environments.</title>
        <authorList>
            <person name="Le Roes-Hill M."/>
            <person name="Prins A."/>
            <person name="Durrell K.A."/>
        </authorList>
    </citation>
    <scope>NUCLEOTIDE SEQUENCE [LARGE SCALE GENOMIC DNA]</scope>
    <source>
        <strain evidence="1">M26</strain>
    </source>
</reference>
<name>A0A243RP85_9ACTN</name>
<sequence length="59" mass="6557">MPHVFFTPMADEIGWAKERTAGPEVVPALKCFQKMACFRPPTSGHGIIYAVRQLQSVPL</sequence>
<protein>
    <submittedName>
        <fullName evidence="1">Uncharacterized protein</fullName>
    </submittedName>
</protein>
<dbReference type="Proteomes" id="UP000194761">
    <property type="component" value="Unassembled WGS sequence"/>
</dbReference>
<comment type="caution">
    <text evidence="1">The sequence shown here is derived from an EMBL/GenBank/DDBJ whole genome shotgun (WGS) entry which is preliminary data.</text>
</comment>
<organism evidence="1 2">
    <name type="scientific">Streptosporangium minutum</name>
    <dbReference type="NCBI Taxonomy" id="569862"/>
    <lineage>
        <taxon>Bacteria</taxon>
        <taxon>Bacillati</taxon>
        <taxon>Actinomycetota</taxon>
        <taxon>Actinomycetes</taxon>
        <taxon>Streptosporangiales</taxon>
        <taxon>Streptosporangiaceae</taxon>
        <taxon>Streptosporangium</taxon>
    </lineage>
</organism>
<evidence type="ECO:0000313" key="2">
    <source>
        <dbReference type="Proteomes" id="UP000194761"/>
    </source>
</evidence>
<proteinExistence type="predicted"/>
<dbReference type="AlphaFoldDB" id="A0A243RP85"/>
<accession>A0A243RP85</accession>
<keyword evidence="2" id="KW-1185">Reference proteome</keyword>